<evidence type="ECO:0000259" key="1">
    <source>
        <dbReference type="Pfam" id="PF06568"/>
    </source>
</evidence>
<reference evidence="2 3" key="1">
    <citation type="submission" date="2014-07" db="EMBL/GenBank/DDBJ databases">
        <title>Draft genome sequence of Thalassospira profundimaris 35.</title>
        <authorList>
            <person name="Lai Q."/>
            <person name="Shao Z."/>
        </authorList>
    </citation>
    <scope>NUCLEOTIDE SEQUENCE [LARGE SCALE GENOMIC DNA]</scope>
    <source>
        <strain evidence="2 3">35</strain>
    </source>
</reference>
<comment type="caution">
    <text evidence="2">The sequence shown here is derived from an EMBL/GenBank/DDBJ whole genome shotgun (WGS) entry which is preliminary data.</text>
</comment>
<protein>
    <recommendedName>
        <fullName evidence="1">YjiS-like domain-containing protein</fullName>
    </recommendedName>
</protein>
<proteinExistence type="predicted"/>
<organism evidence="2 3">
    <name type="scientific">Thalassospira profundimaris</name>
    <dbReference type="NCBI Taxonomy" id="502049"/>
    <lineage>
        <taxon>Bacteria</taxon>
        <taxon>Pseudomonadati</taxon>
        <taxon>Pseudomonadota</taxon>
        <taxon>Alphaproteobacteria</taxon>
        <taxon>Rhodospirillales</taxon>
        <taxon>Thalassospiraceae</taxon>
        <taxon>Thalassospira</taxon>
    </lineage>
</organism>
<dbReference type="InterPro" id="IPR009506">
    <property type="entry name" value="YjiS-like"/>
</dbReference>
<dbReference type="Proteomes" id="UP000253226">
    <property type="component" value="Unassembled WGS sequence"/>
</dbReference>
<dbReference type="Pfam" id="PF06568">
    <property type="entry name" value="YjiS-like"/>
    <property type="match status" value="1"/>
</dbReference>
<evidence type="ECO:0000313" key="2">
    <source>
        <dbReference type="EMBL" id="RCK32187.1"/>
    </source>
</evidence>
<evidence type="ECO:0000313" key="3">
    <source>
        <dbReference type="Proteomes" id="UP000253226"/>
    </source>
</evidence>
<accession>A0A367VZM2</accession>
<feature type="domain" description="YjiS-like" evidence="1">
    <location>
        <begin position="51"/>
        <end position="82"/>
    </location>
</feature>
<gene>
    <name evidence="2" type="ORF">TH19_19900</name>
</gene>
<name>A0A367VZM2_9PROT</name>
<sequence>MAISNQIDCNPVVGCVSTKSTPDMIAQCLTSPASRPATTKGVSAIIPAILNAMASAYKRYQSRLALTRLSDEQLRDIGLERGHDGKVGLPRF</sequence>
<dbReference type="AlphaFoldDB" id="A0A367VZM2"/>
<dbReference type="RefSeq" id="WP_181846486.1">
    <property type="nucleotide sequence ID" value="NZ_JPWF01000017.1"/>
</dbReference>
<dbReference type="EMBL" id="JPWF01000017">
    <property type="protein sequence ID" value="RCK32187.1"/>
    <property type="molecule type" value="Genomic_DNA"/>
</dbReference>